<accession>A0A251TNK8</accession>
<organism evidence="1 2">
    <name type="scientific">Helianthus annuus</name>
    <name type="common">Common sunflower</name>
    <dbReference type="NCBI Taxonomy" id="4232"/>
    <lineage>
        <taxon>Eukaryota</taxon>
        <taxon>Viridiplantae</taxon>
        <taxon>Streptophyta</taxon>
        <taxon>Embryophyta</taxon>
        <taxon>Tracheophyta</taxon>
        <taxon>Spermatophyta</taxon>
        <taxon>Magnoliopsida</taxon>
        <taxon>eudicotyledons</taxon>
        <taxon>Gunneridae</taxon>
        <taxon>Pentapetalae</taxon>
        <taxon>asterids</taxon>
        <taxon>campanulids</taxon>
        <taxon>Asterales</taxon>
        <taxon>Asteraceae</taxon>
        <taxon>Asteroideae</taxon>
        <taxon>Heliantheae alliance</taxon>
        <taxon>Heliantheae</taxon>
        <taxon>Helianthus</taxon>
    </lineage>
</organism>
<name>A0A251TNK8_HELAN</name>
<gene>
    <name evidence="1" type="ORF">HannXRQ_Chr10g0308401</name>
</gene>
<keyword evidence="2" id="KW-1185">Reference proteome</keyword>
<dbReference type="InParanoid" id="A0A251TNK8"/>
<sequence>MPLRRDHYATLMRSHQAAITRFSLLASSFIGVDIAGNTNRLRESNPFAPLFGGGSYVR</sequence>
<evidence type="ECO:0000313" key="2">
    <source>
        <dbReference type="Proteomes" id="UP000215914"/>
    </source>
</evidence>
<dbReference type="Proteomes" id="UP000215914">
    <property type="component" value="Chromosome 10"/>
</dbReference>
<dbReference type="AlphaFoldDB" id="A0A251TNK8"/>
<reference evidence="2" key="1">
    <citation type="journal article" date="2017" name="Nature">
        <title>The sunflower genome provides insights into oil metabolism, flowering and Asterid evolution.</title>
        <authorList>
            <person name="Badouin H."/>
            <person name="Gouzy J."/>
            <person name="Grassa C.J."/>
            <person name="Murat F."/>
            <person name="Staton S.E."/>
            <person name="Cottret L."/>
            <person name="Lelandais-Briere C."/>
            <person name="Owens G.L."/>
            <person name="Carrere S."/>
            <person name="Mayjonade B."/>
            <person name="Legrand L."/>
            <person name="Gill N."/>
            <person name="Kane N.C."/>
            <person name="Bowers J.E."/>
            <person name="Hubner S."/>
            <person name="Bellec A."/>
            <person name="Berard A."/>
            <person name="Berges H."/>
            <person name="Blanchet N."/>
            <person name="Boniface M.C."/>
            <person name="Brunel D."/>
            <person name="Catrice O."/>
            <person name="Chaidir N."/>
            <person name="Claudel C."/>
            <person name="Donnadieu C."/>
            <person name="Faraut T."/>
            <person name="Fievet G."/>
            <person name="Helmstetter N."/>
            <person name="King M."/>
            <person name="Knapp S.J."/>
            <person name="Lai Z."/>
            <person name="Le Paslier M.C."/>
            <person name="Lippi Y."/>
            <person name="Lorenzon L."/>
            <person name="Mandel J.R."/>
            <person name="Marage G."/>
            <person name="Marchand G."/>
            <person name="Marquand E."/>
            <person name="Bret-Mestries E."/>
            <person name="Morien E."/>
            <person name="Nambeesan S."/>
            <person name="Nguyen T."/>
            <person name="Pegot-Espagnet P."/>
            <person name="Pouilly N."/>
            <person name="Raftis F."/>
            <person name="Sallet E."/>
            <person name="Schiex T."/>
            <person name="Thomas J."/>
            <person name="Vandecasteele C."/>
            <person name="Vares D."/>
            <person name="Vear F."/>
            <person name="Vautrin S."/>
            <person name="Crespi M."/>
            <person name="Mangin B."/>
            <person name="Burke J.M."/>
            <person name="Salse J."/>
            <person name="Munos S."/>
            <person name="Vincourt P."/>
            <person name="Rieseberg L.H."/>
            <person name="Langlade N.B."/>
        </authorList>
    </citation>
    <scope>NUCLEOTIDE SEQUENCE [LARGE SCALE GENOMIC DNA]</scope>
    <source>
        <strain evidence="2">cv. SF193</strain>
    </source>
</reference>
<proteinExistence type="predicted"/>
<protein>
    <submittedName>
        <fullName evidence="1">Uncharacterized protein</fullName>
    </submittedName>
</protein>
<evidence type="ECO:0000313" key="1">
    <source>
        <dbReference type="EMBL" id="OTG12323.1"/>
    </source>
</evidence>
<dbReference type="EMBL" id="CM007899">
    <property type="protein sequence ID" value="OTG12323.1"/>
    <property type="molecule type" value="Genomic_DNA"/>
</dbReference>